<protein>
    <submittedName>
        <fullName evidence="1">Uncharacterized protein</fullName>
    </submittedName>
</protein>
<dbReference type="InterPro" id="IPR036614">
    <property type="entry name" value="RusA-like_sf"/>
</dbReference>
<name>A0ABN3HCZ4_9ACTN</name>
<sequence length="166" mass="18365">MTDPIRLVLPYAEPPLTENQRMHFRQKAAVVAAVRQETATLARCSQLPRNSAHVAVSLHYAPPTNHRRDADNLVPTLKAACDGLVDAGVVADDTPREMTKHMPVIHPKRAEGGLLWLEITIGRPRTHCFVCHRDDPPPRPHGCGPDCHTTDADQELADTIAREDQP</sequence>
<evidence type="ECO:0000313" key="2">
    <source>
        <dbReference type="Proteomes" id="UP001501170"/>
    </source>
</evidence>
<accession>A0ABN3HCZ4</accession>
<dbReference type="RefSeq" id="WP_346075686.1">
    <property type="nucleotide sequence ID" value="NZ_BAAARB010000005.1"/>
</dbReference>
<dbReference type="EMBL" id="BAAARB010000005">
    <property type="protein sequence ID" value="GAA2376407.1"/>
    <property type="molecule type" value="Genomic_DNA"/>
</dbReference>
<comment type="caution">
    <text evidence="1">The sequence shown here is derived from an EMBL/GenBank/DDBJ whole genome shotgun (WGS) entry which is preliminary data.</text>
</comment>
<dbReference type="SUPFAM" id="SSF103084">
    <property type="entry name" value="Holliday junction resolvase RusA"/>
    <property type="match status" value="1"/>
</dbReference>
<dbReference type="Gene3D" id="3.30.1330.70">
    <property type="entry name" value="Holliday junction resolvase RusA"/>
    <property type="match status" value="1"/>
</dbReference>
<dbReference type="Proteomes" id="UP001501170">
    <property type="component" value="Unassembled WGS sequence"/>
</dbReference>
<organism evidence="1 2">
    <name type="scientific">Gordonia cholesterolivorans</name>
    <dbReference type="NCBI Taxonomy" id="559625"/>
    <lineage>
        <taxon>Bacteria</taxon>
        <taxon>Bacillati</taxon>
        <taxon>Actinomycetota</taxon>
        <taxon>Actinomycetes</taxon>
        <taxon>Mycobacteriales</taxon>
        <taxon>Gordoniaceae</taxon>
        <taxon>Gordonia</taxon>
    </lineage>
</organism>
<evidence type="ECO:0000313" key="1">
    <source>
        <dbReference type="EMBL" id="GAA2376407.1"/>
    </source>
</evidence>
<reference evidence="1 2" key="1">
    <citation type="journal article" date="2019" name="Int. J. Syst. Evol. Microbiol.">
        <title>The Global Catalogue of Microorganisms (GCM) 10K type strain sequencing project: providing services to taxonomists for standard genome sequencing and annotation.</title>
        <authorList>
            <consortium name="The Broad Institute Genomics Platform"/>
            <consortium name="The Broad Institute Genome Sequencing Center for Infectious Disease"/>
            <person name="Wu L."/>
            <person name="Ma J."/>
        </authorList>
    </citation>
    <scope>NUCLEOTIDE SEQUENCE [LARGE SCALE GENOMIC DNA]</scope>
    <source>
        <strain evidence="1 2">JCM 16227</strain>
    </source>
</reference>
<gene>
    <name evidence="1" type="ORF">GCM10009855_14660</name>
</gene>
<proteinExistence type="predicted"/>
<keyword evidence="2" id="KW-1185">Reference proteome</keyword>